<dbReference type="GO" id="GO:0070204">
    <property type="term" value="F:2-succinyl-5-enolpyruvyl-6-hydroxy-3-cyclohexene-1-carboxylic-acid synthase activity"/>
    <property type="evidence" value="ECO:0007669"/>
    <property type="project" value="UniProtKB-UniRule"/>
</dbReference>
<dbReference type="GO" id="GO:0030145">
    <property type="term" value="F:manganese ion binding"/>
    <property type="evidence" value="ECO:0007669"/>
    <property type="project" value="UniProtKB-UniRule"/>
</dbReference>
<dbReference type="UniPathway" id="UPA00079"/>
<dbReference type="HAMAP" id="MF_01659">
    <property type="entry name" value="MenD"/>
    <property type="match status" value="1"/>
</dbReference>
<dbReference type="SUPFAM" id="SSF52518">
    <property type="entry name" value="Thiamin diphosphate-binding fold (THDP-binding)"/>
    <property type="match status" value="2"/>
</dbReference>
<evidence type="ECO:0000256" key="4">
    <source>
        <dbReference type="ARBA" id="ARBA00023052"/>
    </source>
</evidence>
<proteinExistence type="inferred from homology"/>
<keyword evidence="2 6" id="KW-0479">Metal-binding</keyword>
<dbReference type="Gene3D" id="3.40.50.1220">
    <property type="entry name" value="TPP-binding domain"/>
    <property type="match status" value="1"/>
</dbReference>
<dbReference type="InterPro" id="IPR012001">
    <property type="entry name" value="Thiamin_PyroP_enz_TPP-bd_dom"/>
</dbReference>
<reference evidence="10 11" key="1">
    <citation type="journal article" date="2015" name="Stand. Genomic Sci.">
        <title>Genomic Encyclopedia of Bacterial and Archaeal Type Strains, Phase III: the genomes of soil and plant-associated and newly described type strains.</title>
        <authorList>
            <person name="Whitman W.B."/>
            <person name="Woyke T."/>
            <person name="Klenk H.P."/>
            <person name="Zhou Y."/>
            <person name="Lilburn T.G."/>
            <person name="Beck B.J."/>
            <person name="De Vos P."/>
            <person name="Vandamme P."/>
            <person name="Eisen J.A."/>
            <person name="Garrity G."/>
            <person name="Hugenholtz P."/>
            <person name="Kyrpides N.C."/>
        </authorList>
    </citation>
    <scope>NUCLEOTIDE SEQUENCE [LARGE SCALE GENOMIC DNA]</scope>
    <source>
        <strain evidence="10 11">CECT 8445</strain>
    </source>
</reference>
<dbReference type="Pfam" id="PF02775">
    <property type="entry name" value="TPP_enzyme_C"/>
    <property type="match status" value="1"/>
</dbReference>
<comment type="function">
    <text evidence="6">Catalyzes the thiamine diphosphate-dependent decarboxylation of 2-oxoglutarate and the subsequent addition of the resulting succinic semialdehyde-thiamine pyrophosphate anion to isochorismate to yield 2-succinyl-5-enolpyruvyl-6-hydroxy-3-cyclohexene-1-carboxylate (SEPHCHC).</text>
</comment>
<dbReference type="Pfam" id="PF16582">
    <property type="entry name" value="TPP_enzyme_M_2"/>
    <property type="match status" value="1"/>
</dbReference>
<dbReference type="GO" id="GO:0000287">
    <property type="term" value="F:magnesium ion binding"/>
    <property type="evidence" value="ECO:0007669"/>
    <property type="project" value="UniProtKB-UniRule"/>
</dbReference>
<dbReference type="InterPro" id="IPR004433">
    <property type="entry name" value="MenaQ_synth_MenD"/>
</dbReference>
<dbReference type="GO" id="GO:0009234">
    <property type="term" value="P:menaquinone biosynthetic process"/>
    <property type="evidence" value="ECO:0007669"/>
    <property type="project" value="UniProtKB-UniRule"/>
</dbReference>
<dbReference type="NCBIfam" id="TIGR00173">
    <property type="entry name" value="menD"/>
    <property type="match status" value="1"/>
</dbReference>
<dbReference type="CDD" id="cd02009">
    <property type="entry name" value="TPP_SHCHC_synthase"/>
    <property type="match status" value="1"/>
</dbReference>
<comment type="pathway">
    <text evidence="6">Quinol/quinone metabolism; menaquinone biosynthesis.</text>
</comment>
<evidence type="ECO:0000256" key="1">
    <source>
        <dbReference type="ARBA" id="ARBA00022679"/>
    </source>
</evidence>
<accession>A0A4R1KV27</accession>
<dbReference type="AlphaFoldDB" id="A0A4R1KV27"/>
<evidence type="ECO:0000256" key="5">
    <source>
        <dbReference type="ARBA" id="ARBA00023211"/>
    </source>
</evidence>
<name>A0A4R1KV27_9FLAO</name>
<dbReference type="UniPathway" id="UPA01057">
    <property type="reaction ID" value="UER00164"/>
</dbReference>
<dbReference type="CDD" id="cd07037">
    <property type="entry name" value="TPP_PYR_MenD"/>
    <property type="match status" value="1"/>
</dbReference>
<keyword evidence="4 6" id="KW-0786">Thiamine pyrophosphate</keyword>
<dbReference type="PANTHER" id="PTHR42916">
    <property type="entry name" value="2-SUCCINYL-5-ENOLPYRUVYL-6-HYDROXY-3-CYCLOHEXENE-1-CARBOXYLATE SYNTHASE"/>
    <property type="match status" value="1"/>
</dbReference>
<dbReference type="Gene3D" id="3.40.50.970">
    <property type="match status" value="2"/>
</dbReference>
<organism evidence="10 11">
    <name type="scientific">Winogradskyella wandonensis</name>
    <dbReference type="NCBI Taxonomy" id="1442586"/>
    <lineage>
        <taxon>Bacteria</taxon>
        <taxon>Pseudomonadati</taxon>
        <taxon>Bacteroidota</taxon>
        <taxon>Flavobacteriia</taxon>
        <taxon>Flavobacteriales</taxon>
        <taxon>Flavobacteriaceae</taxon>
        <taxon>Winogradskyella</taxon>
    </lineage>
</organism>
<evidence type="ECO:0000259" key="8">
    <source>
        <dbReference type="Pfam" id="PF02776"/>
    </source>
</evidence>
<comment type="cofactor">
    <cofactor evidence="6">
        <name>thiamine diphosphate</name>
        <dbReference type="ChEBI" id="CHEBI:58937"/>
    </cofactor>
    <text evidence="6">Binds 1 thiamine pyrophosphate per subunit.</text>
</comment>
<dbReference type="PIRSF" id="PIRSF004983">
    <property type="entry name" value="MenD"/>
    <property type="match status" value="1"/>
</dbReference>
<dbReference type="Proteomes" id="UP000295714">
    <property type="component" value="Unassembled WGS sequence"/>
</dbReference>
<keyword evidence="11" id="KW-1185">Reference proteome</keyword>
<evidence type="ECO:0000256" key="3">
    <source>
        <dbReference type="ARBA" id="ARBA00022842"/>
    </source>
</evidence>
<comment type="cofactor">
    <cofactor evidence="6">
        <name>Mg(2+)</name>
        <dbReference type="ChEBI" id="CHEBI:18420"/>
    </cofactor>
    <cofactor evidence="6">
        <name>Mn(2+)</name>
        <dbReference type="ChEBI" id="CHEBI:29035"/>
    </cofactor>
</comment>
<dbReference type="InterPro" id="IPR029061">
    <property type="entry name" value="THDP-binding"/>
</dbReference>
<dbReference type="InterPro" id="IPR011766">
    <property type="entry name" value="TPP_enzyme_TPP-bd"/>
</dbReference>
<dbReference type="PANTHER" id="PTHR42916:SF1">
    <property type="entry name" value="PROTEIN PHYLLO, CHLOROPLASTIC"/>
    <property type="match status" value="1"/>
</dbReference>
<evidence type="ECO:0000259" key="7">
    <source>
        <dbReference type="Pfam" id="PF02775"/>
    </source>
</evidence>
<dbReference type="GO" id="GO:0030976">
    <property type="term" value="F:thiamine pyrophosphate binding"/>
    <property type="evidence" value="ECO:0007669"/>
    <property type="project" value="UniProtKB-UniRule"/>
</dbReference>
<gene>
    <name evidence="6" type="primary">menD</name>
    <name evidence="10" type="ORF">DFQ05_0539</name>
</gene>
<evidence type="ECO:0000259" key="9">
    <source>
        <dbReference type="Pfam" id="PF16582"/>
    </source>
</evidence>
<dbReference type="EC" id="2.2.1.9" evidence="6"/>
<comment type="caution">
    <text evidence="10">The sequence shown here is derived from an EMBL/GenBank/DDBJ whole genome shotgun (WGS) entry which is preliminary data.</text>
</comment>
<comment type="pathway">
    <text evidence="6">Quinol/quinone metabolism; 1,4-dihydroxy-2-naphthoate biosynthesis; 1,4-dihydroxy-2-naphthoate from chorismate: step 2/7.</text>
</comment>
<dbReference type="OrthoDB" id="9791859at2"/>
<protein>
    <recommendedName>
        <fullName evidence="6">2-succinyl-5-enolpyruvyl-6-hydroxy-3-cyclohexene-1-carboxylate synthase</fullName>
        <shortName evidence="6">SEPHCHC synthase</shortName>
        <ecNumber evidence="6">2.2.1.9</ecNumber>
    </recommendedName>
    <alternativeName>
        <fullName evidence="6">Menaquinone biosynthesis protein MenD</fullName>
    </alternativeName>
</protein>
<keyword evidence="5 6" id="KW-0464">Manganese</keyword>
<feature type="domain" description="Thiamine pyrophosphate enzyme TPP-binding" evidence="7">
    <location>
        <begin position="427"/>
        <end position="567"/>
    </location>
</feature>
<comment type="subunit">
    <text evidence="6">Homodimer.</text>
</comment>
<dbReference type="InterPro" id="IPR032264">
    <property type="entry name" value="MenD_middle"/>
</dbReference>
<evidence type="ECO:0000256" key="6">
    <source>
        <dbReference type="HAMAP-Rule" id="MF_01659"/>
    </source>
</evidence>
<comment type="similarity">
    <text evidence="6">Belongs to the TPP enzyme family. MenD subfamily.</text>
</comment>
<dbReference type="EMBL" id="SMGI01000001">
    <property type="protein sequence ID" value="TCK69028.1"/>
    <property type="molecule type" value="Genomic_DNA"/>
</dbReference>
<keyword evidence="3 6" id="KW-0460">Magnesium</keyword>
<comment type="catalytic activity">
    <reaction evidence="6">
        <text>isochorismate + 2-oxoglutarate + H(+) = 5-enolpyruvoyl-6-hydroxy-2-succinyl-cyclohex-3-ene-1-carboxylate + CO2</text>
        <dbReference type="Rhea" id="RHEA:25593"/>
        <dbReference type="ChEBI" id="CHEBI:15378"/>
        <dbReference type="ChEBI" id="CHEBI:16526"/>
        <dbReference type="ChEBI" id="CHEBI:16810"/>
        <dbReference type="ChEBI" id="CHEBI:29780"/>
        <dbReference type="ChEBI" id="CHEBI:58818"/>
        <dbReference type="EC" id="2.2.1.9"/>
    </reaction>
</comment>
<evidence type="ECO:0000313" key="11">
    <source>
        <dbReference type="Proteomes" id="UP000295714"/>
    </source>
</evidence>
<feature type="domain" description="Thiamine pyrophosphate enzyme N-terminal TPP-binding" evidence="8">
    <location>
        <begin position="8"/>
        <end position="120"/>
    </location>
</feature>
<sequence>MNYSKIPLAQTVVTLCKTHNIKHIIISPGSRNAPLTIGFTHDDFFTCYSIVDERCAAFFAMGIAQQTKELTAVVCTSGSALLNYYPAVSEAYYSRIPLVVISADRPKHLVDIGDGQTIKQKNVYGEHVFYSANLKLDLREEAQQPQKEEVPLFKNLENKVEKLLGLQNGLQAQNETEIHNALNAAVLNSGPVHINAPFDEPLYERVNELTISPVPFGLPNIDEVIDENLIEDCRSLWKTANRKLVLVGVLPPNSVEQRWIEELANEDSVIILTETTSNLHHQDIFPGIDKLITAFDDDDQKLFQPELLLTFGGLIVSKRIKRYLRTFQPKTHWHVDLYHANDTFFVLDKHIQLQPNTFLKALLGENQITVKSSYKPNFLKIRERRRLLHDEYLKTIPYSDFTVFNSILKSIPRYSQLQVGNSSAIRYTQLFQLREDITVFCNRGTSGIDGSTSTAVGAAVASERPVTFITGDLSFFYDSNALWNNYIPSDFRIIVLNNSGGGIFRILPGHKNTENFDTYFETKHNLNASDLSKMFGFEYVSASNQIELEDALVEFYKTSDKPKLLEVFTPSEINDTILLDYFKFIK</sequence>
<evidence type="ECO:0000256" key="2">
    <source>
        <dbReference type="ARBA" id="ARBA00022723"/>
    </source>
</evidence>
<keyword evidence="6" id="KW-0474">Menaquinone biosynthesis</keyword>
<keyword evidence="1 6" id="KW-0808">Transferase</keyword>
<dbReference type="RefSeq" id="WP_132703310.1">
    <property type="nucleotide sequence ID" value="NZ_SMGI01000001.1"/>
</dbReference>
<evidence type="ECO:0000313" key="10">
    <source>
        <dbReference type="EMBL" id="TCK69028.1"/>
    </source>
</evidence>
<dbReference type="Pfam" id="PF02776">
    <property type="entry name" value="TPP_enzyme_N"/>
    <property type="match status" value="1"/>
</dbReference>
<feature type="domain" description="Menaquinone biosynthesis protein MenD middle" evidence="9">
    <location>
        <begin position="240"/>
        <end position="337"/>
    </location>
</feature>